<evidence type="ECO:0000313" key="1">
    <source>
        <dbReference type="EMBL" id="TGX80300.1"/>
    </source>
</evidence>
<reference evidence="1" key="1">
    <citation type="submission" date="2019-04" db="EMBL/GenBank/DDBJ databases">
        <title>Microbes associate with the intestines of laboratory mice.</title>
        <authorList>
            <person name="Navarre W."/>
            <person name="Wong E."/>
            <person name="Huang K."/>
            <person name="Tropini C."/>
            <person name="Ng K."/>
            <person name="Yu B."/>
        </authorList>
    </citation>
    <scope>NUCLEOTIDE SEQUENCE</scope>
    <source>
        <strain evidence="1">NM73_A23</strain>
    </source>
</reference>
<organism evidence="1 2">
    <name type="scientific">Palleniella muris</name>
    <dbReference type="NCBI Taxonomy" id="3038145"/>
    <lineage>
        <taxon>Bacteria</taxon>
        <taxon>Pseudomonadati</taxon>
        <taxon>Bacteroidota</taxon>
        <taxon>Bacteroidia</taxon>
        <taxon>Bacteroidales</taxon>
        <taxon>Prevotellaceae</taxon>
        <taxon>Palleniella</taxon>
    </lineage>
</organism>
<dbReference type="Proteomes" id="UP000308886">
    <property type="component" value="Unassembled WGS sequence"/>
</dbReference>
<keyword evidence="2" id="KW-1185">Reference proteome</keyword>
<gene>
    <name evidence="1" type="ORF">E5358_13155</name>
</gene>
<protein>
    <submittedName>
        <fullName evidence="1">Glycosyltransferase</fullName>
    </submittedName>
</protein>
<comment type="caution">
    <text evidence="1">The sequence shown here is derived from an EMBL/GenBank/DDBJ whole genome shotgun (WGS) entry which is preliminary data.</text>
</comment>
<proteinExistence type="predicted"/>
<sequence length="259" mass="29693">MKLRELNLVSRRSDLREIPSGKILINTINAYSYVCAQKDEEFAEALMGGDYLVPDGVSIVMATCFVGNPNPPQQRVPGWDVFMYEMEKLHSSAKENEGKRKTVMFMGSSEHVLSAIRERVAREYPGLDVITYSPPFREEFSEEDSARMVAAVNNANPDLLLIGMTAPKQEKWVSRHWRMLDINCNVCTIGAVFDFYAGTSKRAPLVMQKFGLEWLHRLCSDPRRMWRRYIIGNTRFVMAMLRERLLPGNREKTIPTPPL</sequence>
<name>A0AC61QM79_9BACT</name>
<dbReference type="EMBL" id="SRZC01000027">
    <property type="protein sequence ID" value="TGX80300.1"/>
    <property type="molecule type" value="Genomic_DNA"/>
</dbReference>
<accession>A0AC61QM79</accession>
<evidence type="ECO:0000313" key="2">
    <source>
        <dbReference type="Proteomes" id="UP000308886"/>
    </source>
</evidence>